<sequence length="107" mass="12542">MKKFIYPIHKFFRTKTYQKLKEQKEMSSFNSSISNSSKETLRFMSTDTSYLTITSNSSLHARITHAKKNRQGMIQRIASMEDLHATIGKEQAIHTGKRRSWERTQTI</sequence>
<dbReference type="RefSeq" id="WP_115235662.1">
    <property type="nucleotide sequence ID" value="NZ_JBDMGB010000007.1"/>
</dbReference>
<dbReference type="EMBL" id="UGIF01000002">
    <property type="protein sequence ID" value="STP30194.1"/>
    <property type="molecule type" value="Genomic_DNA"/>
</dbReference>
<protein>
    <submittedName>
        <fullName evidence="1">Uncharacterized protein</fullName>
    </submittedName>
</protein>
<accession>A0A377KPA5</accession>
<dbReference type="AlphaFoldDB" id="A0A377KPA5"/>
<name>A0A377KPA5_9ENTE</name>
<evidence type="ECO:0000313" key="2">
    <source>
        <dbReference type="Proteomes" id="UP000254070"/>
    </source>
</evidence>
<evidence type="ECO:0000313" key="1">
    <source>
        <dbReference type="EMBL" id="STP30194.1"/>
    </source>
</evidence>
<dbReference type="Proteomes" id="UP000254070">
    <property type="component" value="Unassembled WGS sequence"/>
</dbReference>
<gene>
    <name evidence="1" type="ORF">NCTC8129_02434</name>
</gene>
<proteinExistence type="predicted"/>
<organism evidence="1 2">
    <name type="scientific">Enterococcus durans</name>
    <dbReference type="NCBI Taxonomy" id="53345"/>
    <lineage>
        <taxon>Bacteria</taxon>
        <taxon>Bacillati</taxon>
        <taxon>Bacillota</taxon>
        <taxon>Bacilli</taxon>
        <taxon>Lactobacillales</taxon>
        <taxon>Enterococcaceae</taxon>
        <taxon>Enterococcus</taxon>
    </lineage>
</organism>
<reference evidence="1 2" key="1">
    <citation type="submission" date="2018-06" db="EMBL/GenBank/DDBJ databases">
        <authorList>
            <consortium name="Pathogen Informatics"/>
            <person name="Doyle S."/>
        </authorList>
    </citation>
    <scope>NUCLEOTIDE SEQUENCE [LARGE SCALE GENOMIC DNA]</scope>
    <source>
        <strain evidence="1 2">NCTC8129</strain>
    </source>
</reference>